<evidence type="ECO:0000256" key="1">
    <source>
        <dbReference type="ARBA" id="ARBA00004141"/>
    </source>
</evidence>
<reference evidence="8 9" key="1">
    <citation type="journal article" date="2011" name="Proc. Natl. Acad. Sci. U.S.A.">
        <title>Evolutionary erosion of yeast sex chromosomes by mating-type switching accidents.</title>
        <authorList>
            <person name="Gordon J.L."/>
            <person name="Armisen D."/>
            <person name="Proux-Wera E."/>
            <person name="Oheigeartaigh S.S."/>
            <person name="Byrne K.P."/>
            <person name="Wolfe K.H."/>
        </authorList>
    </citation>
    <scope>NUCLEOTIDE SEQUENCE [LARGE SCALE GENOMIC DNA]</scope>
    <source>
        <strain evidence="9">ATCC MYA-139 / BCRC 22969 / CBS 8797 / CCRC 22969 / KCTC 17520 / NBRC 10181 / NCYC 3082</strain>
    </source>
</reference>
<name>J7S723_HUIN7</name>
<feature type="transmembrane region" description="Helical" evidence="7">
    <location>
        <begin position="424"/>
        <end position="442"/>
    </location>
</feature>
<dbReference type="AlphaFoldDB" id="J7S723"/>
<evidence type="ECO:0000256" key="2">
    <source>
        <dbReference type="ARBA" id="ARBA00022448"/>
    </source>
</evidence>
<comment type="subcellular location">
    <subcellularLocation>
        <location evidence="1">Membrane</location>
        <topology evidence="1">Multi-pass membrane protein</topology>
    </subcellularLocation>
</comment>
<proteinExistence type="inferred from homology"/>
<gene>
    <name evidence="8" type="primary">KNAG0D03140</name>
    <name evidence="8" type="ordered locus">KNAG_0D03140</name>
</gene>
<dbReference type="GO" id="GO:0016020">
    <property type="term" value="C:membrane"/>
    <property type="evidence" value="ECO:0007669"/>
    <property type="project" value="UniProtKB-SubCell"/>
</dbReference>
<dbReference type="OrthoDB" id="6730379at2759"/>
<evidence type="ECO:0008006" key="10">
    <source>
        <dbReference type="Google" id="ProtNLM"/>
    </source>
</evidence>
<dbReference type="KEGG" id="kng:KNAG_0D03140"/>
<dbReference type="FunFam" id="1.20.1250.20:FF:000064">
    <property type="entry name" value="MFS allantoate transporter"/>
    <property type="match status" value="1"/>
</dbReference>
<keyword evidence="4 7" id="KW-1133">Transmembrane helix</keyword>
<evidence type="ECO:0000256" key="4">
    <source>
        <dbReference type="ARBA" id="ARBA00022989"/>
    </source>
</evidence>
<organism evidence="8 9">
    <name type="scientific">Huiozyma naganishii (strain ATCC MYA-139 / BCRC 22969 / CBS 8797 / KCTC 17520 / NBRC 10181 / NCYC 3082 / Yp74L-3)</name>
    <name type="common">Yeast</name>
    <name type="synonym">Kazachstania naganishii</name>
    <dbReference type="NCBI Taxonomy" id="1071383"/>
    <lineage>
        <taxon>Eukaryota</taxon>
        <taxon>Fungi</taxon>
        <taxon>Dikarya</taxon>
        <taxon>Ascomycota</taxon>
        <taxon>Saccharomycotina</taxon>
        <taxon>Saccharomycetes</taxon>
        <taxon>Saccharomycetales</taxon>
        <taxon>Saccharomycetaceae</taxon>
        <taxon>Huiozyma</taxon>
    </lineage>
</organism>
<evidence type="ECO:0000256" key="3">
    <source>
        <dbReference type="ARBA" id="ARBA00022692"/>
    </source>
</evidence>
<evidence type="ECO:0000256" key="5">
    <source>
        <dbReference type="ARBA" id="ARBA00023136"/>
    </source>
</evidence>
<dbReference type="STRING" id="1071383.J7S723"/>
<dbReference type="EMBL" id="HE978317">
    <property type="protein sequence ID" value="CCK70061.1"/>
    <property type="molecule type" value="Genomic_DNA"/>
</dbReference>
<accession>J7S723</accession>
<reference evidence="9" key="2">
    <citation type="submission" date="2012-08" db="EMBL/GenBank/DDBJ databases">
        <title>Genome sequence of Kazachstania naganishii.</title>
        <authorList>
            <person name="Gordon J.L."/>
            <person name="Armisen D."/>
            <person name="Proux-Wera E."/>
            <person name="OhEigeartaigh S.S."/>
            <person name="Byrne K.P."/>
            <person name="Wolfe K.H."/>
        </authorList>
    </citation>
    <scope>NUCLEOTIDE SEQUENCE [LARGE SCALE GENOMIC DNA]</scope>
    <source>
        <strain evidence="9">ATCC MYA-139 / BCRC 22969 / CBS 8797 / CCRC 22969 / KCTC 17520 / NBRC 10181 / NCYC 3082</strain>
    </source>
</reference>
<dbReference type="GO" id="GO:0022857">
    <property type="term" value="F:transmembrane transporter activity"/>
    <property type="evidence" value="ECO:0007669"/>
    <property type="project" value="InterPro"/>
</dbReference>
<dbReference type="Pfam" id="PF07690">
    <property type="entry name" value="MFS_1"/>
    <property type="match status" value="1"/>
</dbReference>
<dbReference type="eggNOG" id="KOG2533">
    <property type="taxonomic scope" value="Eukaryota"/>
</dbReference>
<feature type="transmembrane region" description="Helical" evidence="7">
    <location>
        <begin position="123"/>
        <end position="145"/>
    </location>
</feature>
<feature type="transmembrane region" description="Helical" evidence="7">
    <location>
        <begin position="181"/>
        <end position="206"/>
    </location>
</feature>
<feature type="transmembrane region" description="Helical" evidence="7">
    <location>
        <begin position="78"/>
        <end position="96"/>
    </location>
</feature>
<evidence type="ECO:0000256" key="6">
    <source>
        <dbReference type="ARBA" id="ARBA00037968"/>
    </source>
</evidence>
<dbReference type="InterPro" id="IPR011701">
    <property type="entry name" value="MFS"/>
</dbReference>
<dbReference type="InterPro" id="IPR036259">
    <property type="entry name" value="MFS_trans_sf"/>
</dbReference>
<protein>
    <recommendedName>
        <fullName evidence="10">Major facilitator superfamily (MFS) profile domain-containing protein</fullName>
    </recommendedName>
</protein>
<keyword evidence="2" id="KW-0813">Transport</keyword>
<dbReference type="PANTHER" id="PTHR43791:SF1">
    <property type="entry name" value="ALLANTOATE PERMEASE"/>
    <property type="match status" value="1"/>
</dbReference>
<evidence type="ECO:0000313" key="8">
    <source>
        <dbReference type="EMBL" id="CCK70061.1"/>
    </source>
</evidence>
<keyword evidence="3 7" id="KW-0812">Transmembrane</keyword>
<dbReference type="Proteomes" id="UP000006310">
    <property type="component" value="Chromosome 4"/>
</dbReference>
<feature type="transmembrane region" description="Helical" evidence="7">
    <location>
        <begin position="251"/>
        <end position="271"/>
    </location>
</feature>
<dbReference type="PANTHER" id="PTHR43791">
    <property type="entry name" value="PERMEASE-RELATED"/>
    <property type="match status" value="1"/>
</dbReference>
<feature type="transmembrane region" description="Helical" evidence="7">
    <location>
        <begin position="356"/>
        <end position="380"/>
    </location>
</feature>
<dbReference type="Gene3D" id="1.20.1250.20">
    <property type="entry name" value="MFS general substrate transporter like domains"/>
    <property type="match status" value="2"/>
</dbReference>
<feature type="transmembrane region" description="Helical" evidence="7">
    <location>
        <begin position="320"/>
        <end position="344"/>
    </location>
</feature>
<dbReference type="SUPFAM" id="SSF103473">
    <property type="entry name" value="MFS general substrate transporter"/>
    <property type="match status" value="1"/>
</dbReference>
<feature type="transmembrane region" description="Helical" evidence="7">
    <location>
        <begin position="392"/>
        <end position="412"/>
    </location>
</feature>
<comment type="similarity">
    <text evidence="6">Belongs to the major facilitator superfamily. Allantoate permease family.</text>
</comment>
<dbReference type="HOGENOM" id="CLU_001265_0_5_1"/>
<keyword evidence="9" id="KW-1185">Reference proteome</keyword>
<sequence length="544" mass="61099">MSCSNSSIDEKDNKIDITNNVVDQGTDTYDIPVENVLSTIISPNGRVIEINGEKVDEAMKLAEEAKNLKITPEEDRKLVWKIDLCMFPLMCLIYAVQFMDKISTSSAAIMGLRTDLKMHGDQYSWVGSAFYFGYLFMNLGFVQLIFQKTKYMAKMLAVFIIVWGMLLTCHSAPSINYAGFIALRVLLGCAESVVTPCFTIITAQLLWKTEEQFTRICFWFGMNGLGSILLNAIAYGVYIHKDSYSIEGWRVLFVIVGVITIFLGGLIYYWIPDDPASARFLSEREKLMVVERIRSNQQGFGNHEIKKYQMIEALRDPRTWLYFLFTVSSNIPNGGISNFLSILMNGDFGYSSSESLLMSLPTGAVEFVGCPLFGILAVYAANKKIPFWRYRLGWAIFAAVLALIASCMLAYAKHSKSARLAGAYLWYISPVSFICVLSNISANSSGYTKKWTVSSINLVAYAAANLAGPQCFIPRQAPGYQGAKTAMVVCYAVMIVILVTLLTLNMRENKRRDKLEAERGHQEIVNLEFSDVTDFENPNFRYTL</sequence>
<keyword evidence="5 7" id="KW-0472">Membrane</keyword>
<evidence type="ECO:0000313" key="9">
    <source>
        <dbReference type="Proteomes" id="UP000006310"/>
    </source>
</evidence>
<dbReference type="OMA" id="CMFPLMC"/>
<feature type="transmembrane region" description="Helical" evidence="7">
    <location>
        <begin position="485"/>
        <end position="504"/>
    </location>
</feature>
<dbReference type="GeneID" id="34525750"/>
<dbReference type="RefSeq" id="XP_022464307.1">
    <property type="nucleotide sequence ID" value="XM_022607742.1"/>
</dbReference>
<dbReference type="FunFam" id="1.20.1250.20:FF:000245">
    <property type="entry name" value="MFS allantoate transporter"/>
    <property type="match status" value="1"/>
</dbReference>
<dbReference type="CDD" id="cd17327">
    <property type="entry name" value="MFS_FEN2_like"/>
    <property type="match status" value="1"/>
</dbReference>
<evidence type="ECO:0000256" key="7">
    <source>
        <dbReference type="SAM" id="Phobius"/>
    </source>
</evidence>
<feature type="transmembrane region" description="Helical" evidence="7">
    <location>
        <begin position="218"/>
        <end position="239"/>
    </location>
</feature>